<dbReference type="Pfam" id="PF12874">
    <property type="entry name" value="zf-met"/>
    <property type="match status" value="1"/>
</dbReference>
<evidence type="ECO:0000259" key="8">
    <source>
        <dbReference type="PROSITE" id="PS50837"/>
    </source>
</evidence>
<dbReference type="Gene3D" id="3.40.50.300">
    <property type="entry name" value="P-loop containing nucleotide triphosphate hydrolases"/>
    <property type="match status" value="1"/>
</dbReference>
<evidence type="ECO:0000259" key="7">
    <source>
        <dbReference type="PROSITE" id="PS50157"/>
    </source>
</evidence>
<evidence type="ECO:0000256" key="4">
    <source>
        <dbReference type="ARBA" id="ARBA00022833"/>
    </source>
</evidence>
<dbReference type="PROSITE" id="PS00028">
    <property type="entry name" value="ZINC_FINGER_C2H2_1"/>
    <property type="match status" value="2"/>
</dbReference>
<evidence type="ECO:0000256" key="3">
    <source>
        <dbReference type="ARBA" id="ARBA00022771"/>
    </source>
</evidence>
<keyword evidence="2" id="KW-0677">Repeat</keyword>
<dbReference type="InterPro" id="IPR036236">
    <property type="entry name" value="Znf_C2H2_sf"/>
</dbReference>
<gene>
    <name evidence="9" type="ORF">N8I77_012341</name>
</gene>
<dbReference type="SMART" id="SM00355">
    <property type="entry name" value="ZnF_C2H2"/>
    <property type="match status" value="4"/>
</dbReference>
<proteinExistence type="predicted"/>
<dbReference type="Pfam" id="PF24809">
    <property type="entry name" value="DUF7708"/>
    <property type="match status" value="1"/>
</dbReference>
<dbReference type="AlphaFoldDB" id="A0AAD9S2G4"/>
<keyword evidence="4" id="KW-0862">Zinc</keyword>
<dbReference type="SUPFAM" id="SSF52540">
    <property type="entry name" value="P-loop containing nucleoside triphosphate hydrolases"/>
    <property type="match status" value="1"/>
</dbReference>
<dbReference type="InterPro" id="IPR027417">
    <property type="entry name" value="P-loop_NTPase"/>
</dbReference>
<evidence type="ECO:0000313" key="10">
    <source>
        <dbReference type="Proteomes" id="UP001265746"/>
    </source>
</evidence>
<dbReference type="Gene3D" id="3.30.160.60">
    <property type="entry name" value="Classic Zinc Finger"/>
    <property type="match status" value="2"/>
</dbReference>
<reference evidence="9" key="1">
    <citation type="submission" date="2023-06" db="EMBL/GenBank/DDBJ databases">
        <authorList>
            <person name="Noh H."/>
        </authorList>
    </citation>
    <scope>NUCLEOTIDE SEQUENCE</scope>
    <source>
        <strain evidence="9">DUCC20226</strain>
    </source>
</reference>
<feature type="domain" description="NACHT" evidence="8">
    <location>
        <begin position="283"/>
        <end position="438"/>
    </location>
</feature>
<dbReference type="InterPro" id="IPR056884">
    <property type="entry name" value="NPHP3-like_N"/>
</dbReference>
<comment type="caution">
    <text evidence="9">The sequence shown here is derived from an EMBL/GenBank/DDBJ whole genome shotgun (WGS) entry which is preliminary data.</text>
</comment>
<dbReference type="InterPro" id="IPR056125">
    <property type="entry name" value="DUF7708"/>
</dbReference>
<keyword evidence="3 5" id="KW-0863">Zinc-finger</keyword>
<feature type="domain" description="C2H2-type" evidence="7">
    <location>
        <begin position="886"/>
        <end position="913"/>
    </location>
</feature>
<dbReference type="GO" id="GO:0008270">
    <property type="term" value="F:zinc ion binding"/>
    <property type="evidence" value="ECO:0007669"/>
    <property type="project" value="UniProtKB-KW"/>
</dbReference>
<feature type="region of interest" description="Disordered" evidence="6">
    <location>
        <begin position="989"/>
        <end position="1008"/>
    </location>
</feature>
<evidence type="ECO:0000256" key="2">
    <source>
        <dbReference type="ARBA" id="ARBA00022737"/>
    </source>
</evidence>
<dbReference type="SUPFAM" id="SSF57667">
    <property type="entry name" value="beta-beta-alpha zinc fingers"/>
    <property type="match status" value="1"/>
</dbReference>
<evidence type="ECO:0000256" key="6">
    <source>
        <dbReference type="SAM" id="MobiDB-lite"/>
    </source>
</evidence>
<keyword evidence="1" id="KW-0479">Metal-binding</keyword>
<dbReference type="PROSITE" id="PS50837">
    <property type="entry name" value="NACHT"/>
    <property type="match status" value="1"/>
</dbReference>
<evidence type="ECO:0000256" key="1">
    <source>
        <dbReference type="ARBA" id="ARBA00022723"/>
    </source>
</evidence>
<feature type="domain" description="C2H2-type" evidence="7">
    <location>
        <begin position="914"/>
        <end position="941"/>
    </location>
</feature>
<dbReference type="PANTHER" id="PTHR10039">
    <property type="entry name" value="AMELOGENIN"/>
    <property type="match status" value="1"/>
</dbReference>
<dbReference type="Pfam" id="PF24883">
    <property type="entry name" value="NPHP3_N"/>
    <property type="match status" value="1"/>
</dbReference>
<keyword evidence="10" id="KW-1185">Reference proteome</keyword>
<dbReference type="EMBL" id="JAUJFL010000009">
    <property type="protein sequence ID" value="KAK2597562.1"/>
    <property type="molecule type" value="Genomic_DNA"/>
</dbReference>
<dbReference type="InterPro" id="IPR013087">
    <property type="entry name" value="Znf_C2H2_type"/>
</dbReference>
<dbReference type="PANTHER" id="PTHR10039:SF14">
    <property type="entry name" value="NACHT DOMAIN-CONTAINING PROTEIN"/>
    <property type="match status" value="1"/>
</dbReference>
<dbReference type="PROSITE" id="PS50157">
    <property type="entry name" value="ZINC_FINGER_C2H2_2"/>
    <property type="match status" value="2"/>
</dbReference>
<organism evidence="9 10">
    <name type="scientific">Phomopsis amygdali</name>
    <name type="common">Fusicoccum amygdali</name>
    <dbReference type="NCBI Taxonomy" id="1214568"/>
    <lineage>
        <taxon>Eukaryota</taxon>
        <taxon>Fungi</taxon>
        <taxon>Dikarya</taxon>
        <taxon>Ascomycota</taxon>
        <taxon>Pezizomycotina</taxon>
        <taxon>Sordariomycetes</taxon>
        <taxon>Sordariomycetidae</taxon>
        <taxon>Diaporthales</taxon>
        <taxon>Diaporthaceae</taxon>
        <taxon>Diaporthe</taxon>
    </lineage>
</organism>
<evidence type="ECO:0000313" key="9">
    <source>
        <dbReference type="EMBL" id="KAK2597562.1"/>
    </source>
</evidence>
<dbReference type="FunFam" id="3.30.160.60:FF:000100">
    <property type="entry name" value="Zinc finger 45-like"/>
    <property type="match status" value="1"/>
</dbReference>
<dbReference type="InterPro" id="IPR054471">
    <property type="entry name" value="GPIID_WHD"/>
</dbReference>
<dbReference type="Pfam" id="PF22939">
    <property type="entry name" value="WHD_GPIID"/>
    <property type="match status" value="1"/>
</dbReference>
<protein>
    <submittedName>
        <fullName evidence="9">Uncharacterized protein</fullName>
    </submittedName>
</protein>
<dbReference type="InterPro" id="IPR007111">
    <property type="entry name" value="NACHT_NTPase"/>
</dbReference>
<name>A0AAD9S2G4_PHOAM</name>
<sequence>MFLMSNTPGKTLCEFEIALEDFKKNAQLGPDEAEEFRFADLNSLRSTIKRIQTEQEAKRRMRNMKRLEPFLQIMEQYGHAVDVFVNTSEILAFVWGPMRFLLKVASKYADALDRLLEAYQTIWGELPLLSSFQDLTSGRPYTKTILSWIYHDILDFHREAMKYFRGKVWQQVFQAAWRGFSSKIDLVKTKMQRNYNLLKAEASLAQFEEVRRIHRIAVDEFNNQRQAELDRRQNYVTQWLCAPNTQGFQEEIAEARICADAGSWLVRDRKFTNWTDPHFCDNPLLWVTGKPGAGKSVLVSCIVDEIRKSQRLSRGAATQDTSIAFFYCKHKDTSRNSFLAIAKGLLSQLLDQNKHLIQHFYEKSSNCGEISLHTKVLAGELLRVALRCSKRTYILLDGLDECDARERRYIVEFFRNTVEALPTADMDSIRCLFVSQDDREARKGLSNIPSINICPSDTKHDIHSFVRIWKDKIEQKFGNLPGMRYDIAKIVTAKSQGMFLFAKLVMENMYEQTSVENLISELANFPAGLDQVYARIVERILNQTTSTRKSDAQRLLQWLVCAKRPLKWYEFQATNCVDLNGDDYDPKEISQMIWRENPKDICGSLIDHHKDGTVDFVHPTARETREVIPSESHFQITCLTLSYLNLPPADPTADAEMTQQALMAGFFAYLEYAVVCWSLHLQEYSQSPGESKNLEELGEELEVFLGIHYKQPAPDLIVPNSIKEELSIFDRFDFHKELSQAVTWSRKQLGAHGKPLESEHVLDLLKLVQRVRGILESSGESQLTGEQRASLKALYGTNWYKCSRTNCFYFHHGFQNESQRQQHIDRHERPFFCDISDCDFSSLGFSSKDARNNHMLEIHGLDIDGDLEFPEPPRKMQKIKAGSSQHQCDVCLKTFTRGHNLKAHLRSHANEKPFSCTICGVSFGRQYDKTRHEAIHVGEKKFVCFGTLKSGATWGCKLTFARQDKLADHFKSKTGMQCLRPVLMEERQEATGGSSKVDSEGAGATSGSVEDDLAREHVLFLQHSSYIHKPNLPTL</sequence>
<dbReference type="Proteomes" id="UP001265746">
    <property type="component" value="Unassembled WGS sequence"/>
</dbReference>
<accession>A0AAD9S2G4</accession>
<evidence type="ECO:0000256" key="5">
    <source>
        <dbReference type="PROSITE-ProRule" id="PRU00042"/>
    </source>
</evidence>